<dbReference type="InterPro" id="IPR037274">
    <property type="entry name" value="Znf_CHY_sf"/>
</dbReference>
<keyword evidence="2" id="KW-0479">Metal-binding</keyword>
<organism evidence="8 9">
    <name type="scientific">Fimbriimonas ginsengisoli Gsoil 348</name>
    <dbReference type="NCBI Taxonomy" id="661478"/>
    <lineage>
        <taxon>Bacteria</taxon>
        <taxon>Bacillati</taxon>
        <taxon>Armatimonadota</taxon>
        <taxon>Fimbriimonadia</taxon>
        <taxon>Fimbriimonadales</taxon>
        <taxon>Fimbriimonadaceae</taxon>
        <taxon>Fimbriimonas</taxon>
    </lineage>
</organism>
<dbReference type="OrthoDB" id="882119at2"/>
<keyword evidence="3" id="KW-0863">Zinc-finger</keyword>
<dbReference type="InterPro" id="IPR016181">
    <property type="entry name" value="Acyl_CoA_acyltransferase"/>
</dbReference>
<dbReference type="PANTHER" id="PTHR43877">
    <property type="entry name" value="AMINOALKYLPHOSPHONATE N-ACETYLTRANSFERASE-RELATED-RELATED"/>
    <property type="match status" value="1"/>
</dbReference>
<dbReference type="GO" id="GO:0008270">
    <property type="term" value="F:zinc ion binding"/>
    <property type="evidence" value="ECO:0007669"/>
    <property type="project" value="UniProtKB-KW"/>
</dbReference>
<dbReference type="eggNOG" id="COG0456">
    <property type="taxonomic scope" value="Bacteria"/>
</dbReference>
<reference evidence="8 9" key="1">
    <citation type="journal article" date="2014" name="PLoS ONE">
        <title>The first complete genome sequence of the class fimbriimonadia in the phylum armatimonadetes.</title>
        <authorList>
            <person name="Hu Z.Y."/>
            <person name="Wang Y.Z."/>
            <person name="Im W.T."/>
            <person name="Wang S.Y."/>
            <person name="Zhao G.P."/>
            <person name="Zheng H.J."/>
            <person name="Quan Z.X."/>
        </authorList>
    </citation>
    <scope>NUCLEOTIDE SEQUENCE [LARGE SCALE GENOMIC DNA]</scope>
    <source>
        <strain evidence="8">Gsoil 348</strain>
    </source>
</reference>
<dbReference type="PROSITE" id="PS51266">
    <property type="entry name" value="ZF_CHY"/>
    <property type="match status" value="1"/>
</dbReference>
<dbReference type="AlphaFoldDB" id="A0A068NN47"/>
<feature type="domain" description="N-acetyltransferase" evidence="6">
    <location>
        <begin position="2"/>
        <end position="155"/>
    </location>
</feature>
<dbReference type="Pfam" id="PF05495">
    <property type="entry name" value="zf-CHY"/>
    <property type="match status" value="1"/>
</dbReference>
<keyword evidence="5" id="KW-0012">Acyltransferase</keyword>
<sequence length="267" mass="29343">MALIRRARLGDGGPLCDLFFRSVNVLGAGDYSPDQLAAWTSRINPERLERRLLSTVAFVAEENGRPVGFGSLDPAHGELDFLYVHPESAGRGLGRQLAEAIEAEAALRGFSEVHLTASLNAVSIYERLGYGQLERFSKTIDRVEVPCVRMSKRLHRERNVHGTLVRGLAVGSKTECAHYHSQLDVIAIRFKCCGEFYPCYQCHTAVSDHPAVRWGKDDLDAEAILCGACGTRLSIRAYLDCASRCPACAASFNPGCANHHTLYFSSK</sequence>
<dbReference type="SUPFAM" id="SSF55729">
    <property type="entry name" value="Acyl-CoA N-acyltransferases (Nat)"/>
    <property type="match status" value="1"/>
</dbReference>
<evidence type="ECO:0000256" key="5">
    <source>
        <dbReference type="ARBA" id="ARBA00023315"/>
    </source>
</evidence>
<keyword evidence="4" id="KW-0862">Zinc</keyword>
<dbReference type="CDD" id="cd04301">
    <property type="entry name" value="NAT_SF"/>
    <property type="match status" value="1"/>
</dbReference>
<gene>
    <name evidence="8" type="ORF">OP10G_1518</name>
</gene>
<dbReference type="EMBL" id="CP007139">
    <property type="protein sequence ID" value="AIE84886.1"/>
    <property type="molecule type" value="Genomic_DNA"/>
</dbReference>
<feature type="domain" description="CHY-type" evidence="7">
    <location>
        <begin position="169"/>
        <end position="250"/>
    </location>
</feature>
<name>A0A068NN47_FIMGI</name>
<dbReference type="SUPFAM" id="SSF161219">
    <property type="entry name" value="CHY zinc finger-like"/>
    <property type="match status" value="1"/>
</dbReference>
<dbReference type="KEGG" id="fgi:OP10G_1518"/>
<accession>A0A068NN47</accession>
<dbReference type="Pfam" id="PF13673">
    <property type="entry name" value="Acetyltransf_10"/>
    <property type="match status" value="1"/>
</dbReference>
<dbReference type="Proteomes" id="UP000027982">
    <property type="component" value="Chromosome"/>
</dbReference>
<evidence type="ECO:0000313" key="8">
    <source>
        <dbReference type="EMBL" id="AIE84886.1"/>
    </source>
</evidence>
<dbReference type="PROSITE" id="PS51186">
    <property type="entry name" value="GNAT"/>
    <property type="match status" value="1"/>
</dbReference>
<dbReference type="InterPro" id="IPR050832">
    <property type="entry name" value="Bact_Acetyltransf"/>
</dbReference>
<dbReference type="InterPro" id="IPR008913">
    <property type="entry name" value="Znf_CHY"/>
</dbReference>
<dbReference type="InterPro" id="IPR000182">
    <property type="entry name" value="GNAT_dom"/>
</dbReference>
<evidence type="ECO:0000256" key="1">
    <source>
        <dbReference type="ARBA" id="ARBA00022679"/>
    </source>
</evidence>
<keyword evidence="9" id="KW-1185">Reference proteome</keyword>
<proteinExistence type="predicted"/>
<dbReference type="Gene3D" id="3.40.630.30">
    <property type="match status" value="1"/>
</dbReference>
<evidence type="ECO:0000259" key="7">
    <source>
        <dbReference type="PROSITE" id="PS51266"/>
    </source>
</evidence>
<dbReference type="GO" id="GO:0016747">
    <property type="term" value="F:acyltransferase activity, transferring groups other than amino-acyl groups"/>
    <property type="evidence" value="ECO:0007669"/>
    <property type="project" value="InterPro"/>
</dbReference>
<evidence type="ECO:0000256" key="2">
    <source>
        <dbReference type="ARBA" id="ARBA00022723"/>
    </source>
</evidence>
<dbReference type="eggNOG" id="COG4357">
    <property type="taxonomic scope" value="Bacteria"/>
</dbReference>
<evidence type="ECO:0000313" key="9">
    <source>
        <dbReference type="Proteomes" id="UP000027982"/>
    </source>
</evidence>
<dbReference type="HOGENOM" id="CLU_1041091_0_0_0"/>
<evidence type="ECO:0000256" key="4">
    <source>
        <dbReference type="ARBA" id="ARBA00022833"/>
    </source>
</evidence>
<evidence type="ECO:0000256" key="3">
    <source>
        <dbReference type="ARBA" id="ARBA00022771"/>
    </source>
</evidence>
<keyword evidence="1" id="KW-0808">Transferase</keyword>
<evidence type="ECO:0000259" key="6">
    <source>
        <dbReference type="PROSITE" id="PS51186"/>
    </source>
</evidence>
<protein>
    <submittedName>
        <fullName evidence="8">Zinc finger CHY domain protein</fullName>
    </submittedName>
</protein>